<protein>
    <submittedName>
        <fullName evidence="1">Uncharacterized protein</fullName>
    </submittedName>
</protein>
<dbReference type="EMBL" id="JAQIZT010000013">
    <property type="protein sequence ID" value="KAJ6975344.1"/>
    <property type="molecule type" value="Genomic_DNA"/>
</dbReference>
<proteinExistence type="predicted"/>
<evidence type="ECO:0000313" key="1">
    <source>
        <dbReference type="EMBL" id="KAJ6975344.1"/>
    </source>
</evidence>
<keyword evidence="2" id="KW-1185">Reference proteome</keyword>
<dbReference type="Proteomes" id="UP001164929">
    <property type="component" value="Chromosome 13"/>
</dbReference>
<evidence type="ECO:0000313" key="2">
    <source>
        <dbReference type="Proteomes" id="UP001164929"/>
    </source>
</evidence>
<name>A0AAD6LZ42_9ROSI</name>
<comment type="caution">
    <text evidence="1">The sequence shown here is derived from an EMBL/GenBank/DDBJ whole genome shotgun (WGS) entry which is preliminary data.</text>
</comment>
<accession>A0AAD6LZ42</accession>
<dbReference type="AlphaFoldDB" id="A0AAD6LZ42"/>
<gene>
    <name evidence="1" type="ORF">NC653_031255</name>
</gene>
<reference evidence="1" key="1">
    <citation type="journal article" date="2023" name="Mol. Ecol. Resour.">
        <title>Chromosome-level genome assembly of a triploid poplar Populus alba 'Berolinensis'.</title>
        <authorList>
            <person name="Chen S."/>
            <person name="Yu Y."/>
            <person name="Wang X."/>
            <person name="Wang S."/>
            <person name="Zhang T."/>
            <person name="Zhou Y."/>
            <person name="He R."/>
            <person name="Meng N."/>
            <person name="Wang Y."/>
            <person name="Liu W."/>
            <person name="Liu Z."/>
            <person name="Liu J."/>
            <person name="Guo Q."/>
            <person name="Huang H."/>
            <person name="Sederoff R.R."/>
            <person name="Wang G."/>
            <person name="Qu G."/>
            <person name="Chen S."/>
        </authorList>
    </citation>
    <scope>NUCLEOTIDE SEQUENCE</scope>
    <source>
        <strain evidence="1">SC-2020</strain>
    </source>
</reference>
<organism evidence="1 2">
    <name type="scientific">Populus alba x Populus x berolinensis</name>
    <dbReference type="NCBI Taxonomy" id="444605"/>
    <lineage>
        <taxon>Eukaryota</taxon>
        <taxon>Viridiplantae</taxon>
        <taxon>Streptophyta</taxon>
        <taxon>Embryophyta</taxon>
        <taxon>Tracheophyta</taxon>
        <taxon>Spermatophyta</taxon>
        <taxon>Magnoliopsida</taxon>
        <taxon>eudicotyledons</taxon>
        <taxon>Gunneridae</taxon>
        <taxon>Pentapetalae</taxon>
        <taxon>rosids</taxon>
        <taxon>fabids</taxon>
        <taxon>Malpighiales</taxon>
        <taxon>Salicaceae</taxon>
        <taxon>Saliceae</taxon>
        <taxon>Populus</taxon>
    </lineage>
</organism>
<sequence>MYQNLKEKCIPFRQRQRHFLHNLHCSRGIHQV</sequence>